<dbReference type="InterPro" id="IPR012348">
    <property type="entry name" value="RNR-like"/>
</dbReference>
<feature type="active site" evidence="9">
    <location>
        <position position="106"/>
    </location>
</feature>
<accession>T0BRB3</accession>
<comment type="catalytic activity">
    <reaction evidence="7 8">
        <text>a 2'-deoxyribonucleoside 5'-diphosphate + [thioredoxin]-disulfide + H2O = a ribonucleoside 5'-diphosphate + [thioredoxin]-dithiol</text>
        <dbReference type="Rhea" id="RHEA:23252"/>
        <dbReference type="Rhea" id="RHEA-COMP:10698"/>
        <dbReference type="Rhea" id="RHEA-COMP:10700"/>
        <dbReference type="ChEBI" id="CHEBI:15377"/>
        <dbReference type="ChEBI" id="CHEBI:29950"/>
        <dbReference type="ChEBI" id="CHEBI:50058"/>
        <dbReference type="ChEBI" id="CHEBI:57930"/>
        <dbReference type="ChEBI" id="CHEBI:73316"/>
        <dbReference type="EC" id="1.17.4.1"/>
    </reaction>
</comment>
<dbReference type="InterPro" id="IPR000358">
    <property type="entry name" value="RNR_small_fam"/>
</dbReference>
<dbReference type="InterPro" id="IPR009078">
    <property type="entry name" value="Ferritin-like_SF"/>
</dbReference>
<dbReference type="GO" id="GO:0005971">
    <property type="term" value="C:ribonucleoside-diphosphate reductase complex"/>
    <property type="evidence" value="ECO:0007669"/>
    <property type="project" value="InterPro"/>
</dbReference>
<dbReference type="Proteomes" id="UP000829401">
    <property type="component" value="Chromosome"/>
</dbReference>
<evidence type="ECO:0000256" key="2">
    <source>
        <dbReference type="ARBA" id="ARBA00011209"/>
    </source>
</evidence>
<feature type="binding site" evidence="10">
    <location>
        <position position="99"/>
    </location>
    <ligand>
        <name>Fe cation</name>
        <dbReference type="ChEBI" id="CHEBI:24875"/>
        <label>1</label>
    </ligand>
</feature>
<keyword evidence="5 8" id="KW-0408">Iron</keyword>
<dbReference type="Pfam" id="PF00268">
    <property type="entry name" value="Ribonuc_red_sm"/>
    <property type="match status" value="1"/>
</dbReference>
<evidence type="ECO:0000256" key="7">
    <source>
        <dbReference type="ARBA" id="ARBA00047754"/>
    </source>
</evidence>
<dbReference type="PROSITE" id="PS00368">
    <property type="entry name" value="RIBORED_SMALL"/>
    <property type="match status" value="1"/>
</dbReference>
<keyword evidence="12" id="KW-1185">Reference proteome</keyword>
<dbReference type="EMBL" id="CP080467">
    <property type="protein sequence ID" value="UNO48775.1"/>
    <property type="molecule type" value="Genomic_DNA"/>
</dbReference>
<dbReference type="GO" id="GO:0046872">
    <property type="term" value="F:metal ion binding"/>
    <property type="evidence" value="ECO:0007669"/>
    <property type="project" value="UniProtKB-KW"/>
</dbReference>
<dbReference type="PIRSF" id="PIRSF000355">
    <property type="entry name" value="NrdB"/>
    <property type="match status" value="1"/>
</dbReference>
<sequence>MASNAVHRAVNWNRLTDEYTLEFWDMNTSQFWLEKEIDLSMDVPVWNRMSEAEKRTYEEVLAGLTLLDTKQAQRGMPLIALHIDDEQRGAVLSFMGAMEHIHAKSYSSIFSTVCSPMRIDQLFEWVQTQPNLQYKAQRVSCFYESLFQPTVTDEALYQAMVASVLLESFLFYSGFFYPLYLAGQGKMVASGEIINLIIRDESVHGQYVGLLAQERFDAMDAPTRDRLQAFANKLLLELYENELVYTEAIYGELQLVDEVKAFLRYNANKAFDNLGFDHLFPDEEINPVVEQGLSTETKHHDFFSVKGNGYVKALNVRPVTDATFDIPELETDLLAEIEALEDEVEIQNESL</sequence>
<keyword evidence="6 8" id="KW-0215">Deoxyribonucleotide synthesis</keyword>
<feature type="binding site" evidence="10">
    <location>
        <position position="68"/>
    </location>
    <ligand>
        <name>Fe cation</name>
        <dbReference type="ChEBI" id="CHEBI:24875"/>
        <label>1</label>
    </ligand>
</feature>
<comment type="similarity">
    <text evidence="1 8">Belongs to the ribonucleoside diphosphate reductase small chain family.</text>
</comment>
<dbReference type="NCBIfam" id="NF007183">
    <property type="entry name" value="PRK09614.1-2"/>
    <property type="match status" value="1"/>
</dbReference>
<dbReference type="KEGG" id="aaco:K1I37_19380"/>
<dbReference type="GO" id="GO:0009263">
    <property type="term" value="P:deoxyribonucleotide biosynthetic process"/>
    <property type="evidence" value="ECO:0007669"/>
    <property type="project" value="UniProtKB-KW"/>
</dbReference>
<protein>
    <recommendedName>
        <fullName evidence="8">Ribonucleoside-diphosphate reductase subunit beta</fullName>
        <ecNumber evidence="8">1.17.4.1</ecNumber>
    </recommendedName>
</protein>
<evidence type="ECO:0000313" key="12">
    <source>
        <dbReference type="Proteomes" id="UP000829401"/>
    </source>
</evidence>
<evidence type="ECO:0000256" key="3">
    <source>
        <dbReference type="ARBA" id="ARBA00022723"/>
    </source>
</evidence>
<dbReference type="CDD" id="cd01049">
    <property type="entry name" value="RNRR2"/>
    <property type="match status" value="1"/>
</dbReference>
<dbReference type="NCBIfam" id="TIGR04171">
    <property type="entry name" value="RNR_1b_NrdF"/>
    <property type="match status" value="1"/>
</dbReference>
<accession>A0A9E7CRZ2</accession>
<dbReference type="STRING" id="1356854.N007_13000"/>
<feature type="binding site" evidence="10">
    <location>
        <position position="201"/>
    </location>
    <ligand>
        <name>Fe cation</name>
        <dbReference type="ChEBI" id="CHEBI:24875"/>
        <label>2</label>
    </ligand>
</feature>
<feature type="binding site" evidence="10">
    <location>
        <position position="99"/>
    </location>
    <ligand>
        <name>Fe cation</name>
        <dbReference type="ChEBI" id="CHEBI:24875"/>
        <label>2</label>
    </ligand>
</feature>
<feature type="binding site" evidence="10">
    <location>
        <position position="167"/>
    </location>
    <ligand>
        <name>Fe cation</name>
        <dbReference type="ChEBI" id="CHEBI:24875"/>
        <label>2</label>
    </ligand>
</feature>
<evidence type="ECO:0000256" key="1">
    <source>
        <dbReference type="ARBA" id="ARBA00009303"/>
    </source>
</evidence>
<comment type="subunit">
    <text evidence="2">Tetramer of two alpha and two beta subunits.</text>
</comment>
<comment type="cofactor">
    <cofactor evidence="8 10">
        <name>Fe cation</name>
        <dbReference type="ChEBI" id="CHEBI:24875"/>
    </cofactor>
    <text evidence="8 10">Binds 2 iron ions per subunit.</text>
</comment>
<dbReference type="eggNOG" id="COG0208">
    <property type="taxonomic scope" value="Bacteria"/>
</dbReference>
<dbReference type="EC" id="1.17.4.1" evidence="8"/>
<dbReference type="OrthoDB" id="9766544at2"/>
<evidence type="ECO:0000256" key="10">
    <source>
        <dbReference type="PIRSR" id="PIRSR000355-2"/>
    </source>
</evidence>
<comment type="function">
    <text evidence="8">Provides the precursors necessary for DNA synthesis. Catalyzes the biosynthesis of deoxyribonucleotides from the corresponding ribonucleotides.</text>
</comment>
<dbReference type="InterPro" id="IPR026494">
    <property type="entry name" value="RNR_NrdF-like"/>
</dbReference>
<proteinExistence type="inferred from homology"/>
<organism evidence="11 12">
    <name type="scientific">Alicyclobacillus acidoterrestris (strain ATCC 49025 / DSM 3922 / CIP 106132 / NCIMB 13137 / GD3B)</name>
    <dbReference type="NCBI Taxonomy" id="1356854"/>
    <lineage>
        <taxon>Bacteria</taxon>
        <taxon>Bacillati</taxon>
        <taxon>Bacillota</taxon>
        <taxon>Bacilli</taxon>
        <taxon>Bacillales</taxon>
        <taxon>Alicyclobacillaceae</taxon>
        <taxon>Alicyclobacillus</taxon>
    </lineage>
</organism>
<dbReference type="InterPro" id="IPR030475">
    <property type="entry name" value="RNR_small_AS"/>
</dbReference>
<dbReference type="RefSeq" id="WP_021297656.1">
    <property type="nucleotide sequence ID" value="NZ_AURB01000158.1"/>
</dbReference>
<reference evidence="12" key="1">
    <citation type="journal article" date="2022" name="G3 (Bethesda)">
        <title>Unveiling the complete genome sequence of Alicyclobacillus acidoterrestris DSM 3922T, a taint-producing strain.</title>
        <authorList>
            <person name="Leonardo I.C."/>
            <person name="Barreto Crespo M.T."/>
            <person name="Gaspar F.B."/>
        </authorList>
    </citation>
    <scope>NUCLEOTIDE SEQUENCE [LARGE SCALE GENOMIC DNA]</scope>
    <source>
        <strain evidence="12">DSM 3922</strain>
    </source>
</reference>
<keyword evidence="3 8" id="KW-0479">Metal-binding</keyword>
<keyword evidence="4 8" id="KW-0560">Oxidoreductase</keyword>
<dbReference type="GO" id="GO:0004748">
    <property type="term" value="F:ribonucleoside-diphosphate reductase activity, thioredoxin disulfide as acceptor"/>
    <property type="evidence" value="ECO:0007669"/>
    <property type="project" value="UniProtKB-EC"/>
</dbReference>
<evidence type="ECO:0000256" key="4">
    <source>
        <dbReference type="ARBA" id="ARBA00023002"/>
    </source>
</evidence>
<evidence type="ECO:0000256" key="6">
    <source>
        <dbReference type="ARBA" id="ARBA00023116"/>
    </source>
</evidence>
<evidence type="ECO:0000313" key="11">
    <source>
        <dbReference type="EMBL" id="UNO48775.1"/>
    </source>
</evidence>
<feature type="binding site" evidence="10">
    <location>
        <position position="102"/>
    </location>
    <ligand>
        <name>Fe cation</name>
        <dbReference type="ChEBI" id="CHEBI:24875"/>
        <label>1</label>
    </ligand>
</feature>
<evidence type="ECO:0000256" key="5">
    <source>
        <dbReference type="ARBA" id="ARBA00023004"/>
    </source>
</evidence>
<feature type="binding site" evidence="10">
    <location>
        <position position="204"/>
    </location>
    <ligand>
        <name>Fe cation</name>
        <dbReference type="ChEBI" id="CHEBI:24875"/>
        <label>2</label>
    </ligand>
</feature>
<evidence type="ECO:0000256" key="8">
    <source>
        <dbReference type="PIRNR" id="PIRNR000355"/>
    </source>
</evidence>
<dbReference type="SUPFAM" id="SSF47240">
    <property type="entry name" value="Ferritin-like"/>
    <property type="match status" value="1"/>
</dbReference>
<dbReference type="InterPro" id="IPR033909">
    <property type="entry name" value="RNR_small"/>
</dbReference>
<name>T0BRB3_ALIAG</name>
<dbReference type="PANTHER" id="PTHR23409:SF18">
    <property type="entry name" value="RIBONUCLEOSIDE-DIPHOSPHATE REDUCTASE SUBUNIT M2"/>
    <property type="match status" value="1"/>
</dbReference>
<dbReference type="PANTHER" id="PTHR23409">
    <property type="entry name" value="RIBONUCLEOSIDE-DIPHOSPHATE REDUCTASE SMALL CHAIN"/>
    <property type="match status" value="1"/>
</dbReference>
<evidence type="ECO:0000256" key="9">
    <source>
        <dbReference type="PIRSR" id="PIRSR000355-1"/>
    </source>
</evidence>
<dbReference type="AlphaFoldDB" id="T0BRB3"/>
<dbReference type="Gene3D" id="1.10.620.20">
    <property type="entry name" value="Ribonucleotide Reductase, subunit A"/>
    <property type="match status" value="1"/>
</dbReference>
<gene>
    <name evidence="11" type="primary">nrdF</name>
    <name evidence="11" type="ORF">K1I37_19380</name>
</gene>